<accession>E4U173</accession>
<proteinExistence type="predicted"/>
<name>E4U173_SULKY</name>
<evidence type="ECO:0000313" key="2">
    <source>
        <dbReference type="Proteomes" id="UP000008721"/>
    </source>
</evidence>
<dbReference type="EMBL" id="CP002355">
    <property type="protein sequence ID" value="ADR33377.1"/>
    <property type="molecule type" value="Genomic_DNA"/>
</dbReference>
<gene>
    <name evidence="1" type="ordered locus">Sulku_0711</name>
</gene>
<evidence type="ECO:0000313" key="1">
    <source>
        <dbReference type="EMBL" id="ADR33377.1"/>
    </source>
</evidence>
<dbReference type="HOGENOM" id="CLU_1902880_0_0_7"/>
<protein>
    <submittedName>
        <fullName evidence="1">GCN5-related N-acetyltransferase</fullName>
    </submittedName>
</protein>
<dbReference type="eggNOG" id="COG0456">
    <property type="taxonomic scope" value="Bacteria"/>
</dbReference>
<dbReference type="STRING" id="709032.Sulku_0711"/>
<dbReference type="AlphaFoldDB" id="E4U173"/>
<reference evidence="1 2" key="1">
    <citation type="journal article" date="2012" name="Stand. Genomic Sci.">
        <title>Complete genome sequence of the sulfur compounds oxidizing chemolithoautotroph Sulfuricurvum kujiense type strain (YK-1(T)).</title>
        <authorList>
            <person name="Han C."/>
            <person name="Kotsyurbenko O."/>
            <person name="Chertkov O."/>
            <person name="Held B."/>
            <person name="Lapidus A."/>
            <person name="Nolan M."/>
            <person name="Lucas S."/>
            <person name="Hammon N."/>
            <person name="Deshpande S."/>
            <person name="Cheng J.F."/>
            <person name="Tapia R."/>
            <person name="Goodwin L.A."/>
            <person name="Pitluck S."/>
            <person name="Liolios K."/>
            <person name="Pagani I."/>
            <person name="Ivanova N."/>
            <person name="Mavromatis K."/>
            <person name="Mikhailova N."/>
            <person name="Pati A."/>
            <person name="Chen A."/>
            <person name="Palaniappan K."/>
            <person name="Land M."/>
            <person name="Hauser L."/>
            <person name="Chang Y.J."/>
            <person name="Jeffries C.D."/>
            <person name="Brambilla E.M."/>
            <person name="Rohde M."/>
            <person name="Spring S."/>
            <person name="Sikorski J."/>
            <person name="Goker M."/>
            <person name="Woyke T."/>
            <person name="Bristow J."/>
            <person name="Eisen J.A."/>
            <person name="Markowitz V."/>
            <person name="Hugenholtz P."/>
            <person name="Kyrpides N.C."/>
            <person name="Klenk H.P."/>
            <person name="Detter J.C."/>
        </authorList>
    </citation>
    <scope>NUCLEOTIDE SEQUENCE [LARGE SCALE GENOMIC DNA]</scope>
    <source>
        <strain evidence="2">ATCC BAA-921 / DSM 16994 / JCM 11577 / YK-1</strain>
    </source>
</reference>
<sequence>MQFRELSASELVEGFALLTTLRTELTSEAFDAFITSQYPKDYRPIGAYQRGELQIYAGVSIRENLELGRHLIVDDFVTYNGCEHLSNEMIDYLCDYAKMHKCQSVLVWGKQRGLSFTDLNGFRPKRDGFIKLLS</sequence>
<dbReference type="Proteomes" id="UP000008721">
    <property type="component" value="Chromosome"/>
</dbReference>
<organism evidence="1 2">
    <name type="scientific">Sulfuricurvum kujiense (strain ATCC BAA-921 / DSM 16994 / JCM 11577 / YK-1)</name>
    <dbReference type="NCBI Taxonomy" id="709032"/>
    <lineage>
        <taxon>Bacteria</taxon>
        <taxon>Pseudomonadati</taxon>
        <taxon>Campylobacterota</taxon>
        <taxon>Epsilonproteobacteria</taxon>
        <taxon>Campylobacterales</taxon>
        <taxon>Sulfurimonadaceae</taxon>
        <taxon>Sulfuricurvum</taxon>
    </lineage>
</organism>
<dbReference type="KEGG" id="sku:Sulku_0711"/>
<dbReference type="OrthoDB" id="9805924at2"/>
<dbReference type="RefSeq" id="WP_013459574.1">
    <property type="nucleotide sequence ID" value="NC_014762.1"/>
</dbReference>
<keyword evidence="2" id="KW-1185">Reference proteome</keyword>